<organism evidence="2 3">
    <name type="scientific">Porites lobata</name>
    <dbReference type="NCBI Taxonomy" id="104759"/>
    <lineage>
        <taxon>Eukaryota</taxon>
        <taxon>Metazoa</taxon>
        <taxon>Cnidaria</taxon>
        <taxon>Anthozoa</taxon>
        <taxon>Hexacorallia</taxon>
        <taxon>Scleractinia</taxon>
        <taxon>Fungiina</taxon>
        <taxon>Poritidae</taxon>
        <taxon>Porites</taxon>
    </lineage>
</organism>
<gene>
    <name evidence="2" type="ORF">PLOB_00029509</name>
</gene>
<proteinExistence type="predicted"/>
<name>A0ABN8NTZ3_9CNID</name>
<comment type="caution">
    <text evidence="2">The sequence shown here is derived from an EMBL/GenBank/DDBJ whole genome shotgun (WGS) entry which is preliminary data.</text>
</comment>
<evidence type="ECO:0000259" key="1">
    <source>
        <dbReference type="Pfam" id="PF00021"/>
    </source>
</evidence>
<dbReference type="SUPFAM" id="SSF57302">
    <property type="entry name" value="Snake toxin-like"/>
    <property type="match status" value="1"/>
</dbReference>
<protein>
    <recommendedName>
        <fullName evidence="1">UPAR/Ly6 domain-containing protein</fullName>
    </recommendedName>
</protein>
<dbReference type="Gene3D" id="2.10.60.10">
    <property type="entry name" value="CD59"/>
    <property type="match status" value="1"/>
</dbReference>
<reference evidence="2 3" key="1">
    <citation type="submission" date="2022-05" db="EMBL/GenBank/DDBJ databases">
        <authorList>
            <consortium name="Genoscope - CEA"/>
            <person name="William W."/>
        </authorList>
    </citation>
    <scope>NUCLEOTIDE SEQUENCE [LARGE SCALE GENOMIC DNA]</scope>
</reference>
<dbReference type="Pfam" id="PF00021">
    <property type="entry name" value="UPAR_LY6"/>
    <property type="match status" value="1"/>
</dbReference>
<dbReference type="EMBL" id="CALNXK010000037">
    <property type="protein sequence ID" value="CAH3122168.1"/>
    <property type="molecule type" value="Genomic_DNA"/>
</dbReference>
<dbReference type="Proteomes" id="UP001159405">
    <property type="component" value="Unassembled WGS sequence"/>
</dbReference>
<sequence length="106" mass="11831">TNFCLLFHFVKGFALKCHFCSSTKSWEDCERVHGSSTIECSENDAVCYKVHYSTNDGSFNQHLKSCGPESYCKKETNPVCKEHLGASNCDINCCDENLCNTDITTG</sequence>
<feature type="domain" description="UPAR/Ly6" evidence="1">
    <location>
        <begin position="14"/>
        <end position="101"/>
    </location>
</feature>
<dbReference type="InterPro" id="IPR045860">
    <property type="entry name" value="Snake_toxin-like_sf"/>
</dbReference>
<accession>A0ABN8NTZ3</accession>
<feature type="non-terminal residue" evidence="2">
    <location>
        <position position="1"/>
    </location>
</feature>
<dbReference type="CDD" id="cd00117">
    <property type="entry name" value="TFP"/>
    <property type="match status" value="1"/>
</dbReference>
<dbReference type="InterPro" id="IPR016054">
    <property type="entry name" value="LY6_UPA_recep-like"/>
</dbReference>
<evidence type="ECO:0000313" key="2">
    <source>
        <dbReference type="EMBL" id="CAH3122168.1"/>
    </source>
</evidence>
<feature type="non-terminal residue" evidence="2">
    <location>
        <position position="106"/>
    </location>
</feature>
<evidence type="ECO:0000313" key="3">
    <source>
        <dbReference type="Proteomes" id="UP001159405"/>
    </source>
</evidence>
<keyword evidence="3" id="KW-1185">Reference proteome</keyword>